<dbReference type="PRINTS" id="PR00455">
    <property type="entry name" value="HTHTETR"/>
</dbReference>
<feature type="domain" description="HTH tetR-type" evidence="5">
    <location>
        <begin position="19"/>
        <end position="79"/>
    </location>
</feature>
<dbReference type="GO" id="GO:0000976">
    <property type="term" value="F:transcription cis-regulatory region binding"/>
    <property type="evidence" value="ECO:0007669"/>
    <property type="project" value="TreeGrafter"/>
</dbReference>
<dbReference type="AlphaFoldDB" id="A0A2S5TJJ9"/>
<dbReference type="GO" id="GO:0003700">
    <property type="term" value="F:DNA-binding transcription factor activity"/>
    <property type="evidence" value="ECO:0007669"/>
    <property type="project" value="TreeGrafter"/>
</dbReference>
<keyword evidence="3" id="KW-0804">Transcription</keyword>
<dbReference type="InterPro" id="IPR001647">
    <property type="entry name" value="HTH_TetR"/>
</dbReference>
<dbReference type="InterPro" id="IPR050109">
    <property type="entry name" value="HTH-type_TetR-like_transc_reg"/>
</dbReference>
<proteinExistence type="predicted"/>
<comment type="caution">
    <text evidence="6">The sequence shown here is derived from an EMBL/GenBank/DDBJ whole genome shotgun (WGS) entry which is preliminary data.</text>
</comment>
<dbReference type="RefSeq" id="WP_104229371.1">
    <property type="nucleotide sequence ID" value="NZ_PSNW01000002.1"/>
</dbReference>
<evidence type="ECO:0000256" key="4">
    <source>
        <dbReference type="PROSITE-ProRule" id="PRU00335"/>
    </source>
</evidence>
<dbReference type="EMBL" id="PSNW01000002">
    <property type="protein sequence ID" value="PPE75145.1"/>
    <property type="molecule type" value="Genomic_DNA"/>
</dbReference>
<evidence type="ECO:0000313" key="6">
    <source>
        <dbReference type="EMBL" id="PPE75145.1"/>
    </source>
</evidence>
<sequence length="205" mass="23295">MAQAIDLTPKKKPQQARARASVEAMLDACTRLLVEEGYEAISTNRVAEVAGVSIGSLYEYFPHKQSLVAAALARALREVMDEVGTSLRAALALPKQPHDGIDHWMRGMIAALEKREDLLRVSLREVPFFWNIPEVREFSRTLQQFAKEGQYKSQRVIHFEDPEASTYLLMNMTWAAVLQTVLHRPAHLSRERLTRTLVDMVLKLL</sequence>
<dbReference type="PROSITE" id="PS50977">
    <property type="entry name" value="HTH_TETR_2"/>
    <property type="match status" value="1"/>
</dbReference>
<evidence type="ECO:0000256" key="3">
    <source>
        <dbReference type="ARBA" id="ARBA00023163"/>
    </source>
</evidence>
<keyword evidence="7" id="KW-1185">Reference proteome</keyword>
<dbReference type="Gene3D" id="1.10.357.10">
    <property type="entry name" value="Tetracycline Repressor, domain 2"/>
    <property type="match status" value="1"/>
</dbReference>
<feature type="DNA-binding region" description="H-T-H motif" evidence="4">
    <location>
        <begin position="42"/>
        <end position="61"/>
    </location>
</feature>
<name>A0A2S5TJJ9_9GAMM</name>
<evidence type="ECO:0000313" key="7">
    <source>
        <dbReference type="Proteomes" id="UP000238220"/>
    </source>
</evidence>
<dbReference type="Pfam" id="PF00440">
    <property type="entry name" value="TetR_N"/>
    <property type="match status" value="1"/>
</dbReference>
<dbReference type="SUPFAM" id="SSF46689">
    <property type="entry name" value="Homeodomain-like"/>
    <property type="match status" value="1"/>
</dbReference>
<accession>A0A2S5TJJ9</accession>
<evidence type="ECO:0000256" key="2">
    <source>
        <dbReference type="ARBA" id="ARBA00023125"/>
    </source>
</evidence>
<dbReference type="OrthoDB" id="9816320at2"/>
<reference evidence="6 7" key="1">
    <citation type="submission" date="2018-02" db="EMBL/GenBank/DDBJ databases">
        <title>Genome sequencing of Solimonas sp. HR-BB.</title>
        <authorList>
            <person name="Lee Y."/>
            <person name="Jeon C.O."/>
        </authorList>
    </citation>
    <scope>NUCLEOTIDE SEQUENCE [LARGE SCALE GENOMIC DNA]</scope>
    <source>
        <strain evidence="6 7">HR-BB</strain>
    </source>
</reference>
<evidence type="ECO:0000259" key="5">
    <source>
        <dbReference type="PROSITE" id="PS50977"/>
    </source>
</evidence>
<protein>
    <recommendedName>
        <fullName evidence="5">HTH tetR-type domain-containing protein</fullName>
    </recommendedName>
</protein>
<evidence type="ECO:0000256" key="1">
    <source>
        <dbReference type="ARBA" id="ARBA00023015"/>
    </source>
</evidence>
<keyword evidence="2 4" id="KW-0238">DNA-binding</keyword>
<dbReference type="PANTHER" id="PTHR30055">
    <property type="entry name" value="HTH-TYPE TRANSCRIPTIONAL REGULATOR RUTR"/>
    <property type="match status" value="1"/>
</dbReference>
<gene>
    <name evidence="6" type="ORF">C3942_05565</name>
</gene>
<dbReference type="InterPro" id="IPR009057">
    <property type="entry name" value="Homeodomain-like_sf"/>
</dbReference>
<dbReference type="Proteomes" id="UP000238220">
    <property type="component" value="Unassembled WGS sequence"/>
</dbReference>
<organism evidence="6 7">
    <name type="scientific">Solimonas fluminis</name>
    <dbReference type="NCBI Taxonomy" id="2086571"/>
    <lineage>
        <taxon>Bacteria</taxon>
        <taxon>Pseudomonadati</taxon>
        <taxon>Pseudomonadota</taxon>
        <taxon>Gammaproteobacteria</taxon>
        <taxon>Nevskiales</taxon>
        <taxon>Nevskiaceae</taxon>
        <taxon>Solimonas</taxon>
    </lineage>
</organism>
<keyword evidence="1" id="KW-0805">Transcription regulation</keyword>
<dbReference type="PANTHER" id="PTHR30055:SF234">
    <property type="entry name" value="HTH-TYPE TRANSCRIPTIONAL REGULATOR BETI"/>
    <property type="match status" value="1"/>
</dbReference>